<feature type="region of interest" description="Disordered" evidence="1">
    <location>
        <begin position="35"/>
        <end position="56"/>
    </location>
</feature>
<dbReference type="EMBL" id="UINC01110267">
    <property type="protein sequence ID" value="SVC77657.1"/>
    <property type="molecule type" value="Genomic_DNA"/>
</dbReference>
<proteinExistence type="predicted"/>
<name>A0A382PXR8_9ZZZZ</name>
<feature type="compositionally biased region" description="Low complexity" evidence="1">
    <location>
        <begin position="36"/>
        <end position="56"/>
    </location>
</feature>
<accession>A0A382PXR8</accession>
<evidence type="ECO:0000256" key="1">
    <source>
        <dbReference type="SAM" id="MobiDB-lite"/>
    </source>
</evidence>
<gene>
    <name evidence="2" type="ORF">METZ01_LOCUS330511</name>
</gene>
<reference evidence="2" key="1">
    <citation type="submission" date="2018-05" db="EMBL/GenBank/DDBJ databases">
        <authorList>
            <person name="Lanie J.A."/>
            <person name="Ng W.-L."/>
            <person name="Kazmierczak K.M."/>
            <person name="Andrzejewski T.M."/>
            <person name="Davidsen T.M."/>
            <person name="Wayne K.J."/>
            <person name="Tettelin H."/>
            <person name="Glass J.I."/>
            <person name="Rusch D."/>
            <person name="Podicherti R."/>
            <person name="Tsui H.-C.T."/>
            <person name="Winkler M.E."/>
        </authorList>
    </citation>
    <scope>NUCLEOTIDE SEQUENCE</scope>
</reference>
<dbReference type="AlphaFoldDB" id="A0A382PXR8"/>
<organism evidence="2">
    <name type="scientific">marine metagenome</name>
    <dbReference type="NCBI Taxonomy" id="408172"/>
    <lineage>
        <taxon>unclassified sequences</taxon>
        <taxon>metagenomes</taxon>
        <taxon>ecological metagenomes</taxon>
    </lineage>
</organism>
<feature type="non-terminal residue" evidence="2">
    <location>
        <position position="56"/>
    </location>
</feature>
<protein>
    <submittedName>
        <fullName evidence="2">Uncharacterized protein</fullName>
    </submittedName>
</protein>
<sequence length="56" mass="6085">MNGPRVFDHPSYDIQNIQLSEKASARLTLFYQSGPSASSNLRRASLSRSSSAALIS</sequence>
<evidence type="ECO:0000313" key="2">
    <source>
        <dbReference type="EMBL" id="SVC77657.1"/>
    </source>
</evidence>